<evidence type="ECO:0000259" key="10">
    <source>
        <dbReference type="Pfam" id="PF02355"/>
    </source>
</evidence>
<feature type="transmembrane region" description="Helical" evidence="9">
    <location>
        <begin position="134"/>
        <end position="152"/>
    </location>
</feature>
<evidence type="ECO:0000256" key="2">
    <source>
        <dbReference type="ARBA" id="ARBA00022448"/>
    </source>
</evidence>
<evidence type="ECO:0000313" key="13">
    <source>
        <dbReference type="Proteomes" id="UP000199128"/>
    </source>
</evidence>
<keyword evidence="8 9" id="KW-0472">Membrane</keyword>
<evidence type="ECO:0000256" key="7">
    <source>
        <dbReference type="ARBA" id="ARBA00023010"/>
    </source>
</evidence>
<dbReference type="GO" id="GO:0015450">
    <property type="term" value="F:protein-transporting ATPase activity"/>
    <property type="evidence" value="ECO:0007669"/>
    <property type="project" value="InterPro"/>
</dbReference>
<dbReference type="PANTHER" id="PTHR30081">
    <property type="entry name" value="PROTEIN-EXPORT MEMBRANE PROTEIN SEC"/>
    <property type="match status" value="1"/>
</dbReference>
<dbReference type="InterPro" id="IPR048634">
    <property type="entry name" value="SecD_SecF_C"/>
</dbReference>
<evidence type="ECO:0000313" key="11">
    <source>
        <dbReference type="EMBL" id="SEH41229.1"/>
    </source>
</evidence>
<feature type="transmembrane region" description="Helical" evidence="9">
    <location>
        <begin position="266"/>
        <end position="291"/>
    </location>
</feature>
<keyword evidence="5 9" id="KW-0653">Protein transport</keyword>
<sequence length="320" mass="34709">MRSHFAHEIPFMKHRRKLLSVSATLVILAIVGLLTRGLVFGIEFQGGTEIDFTDTGSVTIEQMRDALVATGESDPTVQTTVSDGANGFLVRTTTTDPTTSNQHAQAAAESLGLNEDHYTVTTIGPDWGADVTRSSATAFGVAILLIIAYVSIRYEFKMSITAVIALLHDLIVTLGVYAWSQTAITPNVVAALLTIMGYSLYDTVVEFNRTDENAKNLKDGVHHTYYEICNFSINEVIVRTINTTITTVVPVICMLLLGGATLKDFAFAMLVGELLGSYSSFAVASPLLAIWKTREKKWARLEEKYAPKAPKPVAAGKGAE</sequence>
<comment type="similarity">
    <text evidence="9">Belongs to the SecD/SecF family. SecF subfamily.</text>
</comment>
<keyword evidence="2 9" id="KW-0813">Transport</keyword>
<dbReference type="PRINTS" id="PR01755">
    <property type="entry name" value="SECFTRNLCASE"/>
</dbReference>
<feature type="domain" description="Protein export membrane protein SecD/SecF C-terminal" evidence="10">
    <location>
        <begin position="109"/>
        <end position="293"/>
    </location>
</feature>
<keyword evidence="7 9" id="KW-0811">Translocation</keyword>
<dbReference type="GO" id="GO:0005886">
    <property type="term" value="C:plasma membrane"/>
    <property type="evidence" value="ECO:0007669"/>
    <property type="project" value="UniProtKB-SubCell"/>
</dbReference>
<dbReference type="AlphaFoldDB" id="A0A1H9P0Q7"/>
<dbReference type="Pfam" id="PF07549">
    <property type="entry name" value="Sec_GG"/>
    <property type="match status" value="1"/>
</dbReference>
<feature type="transmembrane region" description="Helical" evidence="9">
    <location>
        <begin position="241"/>
        <end position="260"/>
    </location>
</feature>
<feature type="transmembrane region" description="Helical" evidence="9">
    <location>
        <begin position="159"/>
        <end position="178"/>
    </location>
</feature>
<comment type="function">
    <text evidence="9">Part of the Sec protein translocase complex. Interacts with the SecYEG preprotein conducting channel. SecDF uses the proton motive force (PMF) to complete protein translocation after the ATP-dependent function of SecA.</text>
</comment>
<evidence type="ECO:0000256" key="9">
    <source>
        <dbReference type="HAMAP-Rule" id="MF_01464"/>
    </source>
</evidence>
<dbReference type="Proteomes" id="UP000199128">
    <property type="component" value="Unassembled WGS sequence"/>
</dbReference>
<evidence type="ECO:0000256" key="3">
    <source>
        <dbReference type="ARBA" id="ARBA00022475"/>
    </source>
</evidence>
<keyword evidence="4 9" id="KW-0812">Transmembrane</keyword>
<dbReference type="InterPro" id="IPR022813">
    <property type="entry name" value="SecD/SecF_arch_bac"/>
</dbReference>
<dbReference type="GO" id="GO:0065002">
    <property type="term" value="P:intracellular protein transmembrane transport"/>
    <property type="evidence" value="ECO:0007669"/>
    <property type="project" value="UniProtKB-UniRule"/>
</dbReference>
<evidence type="ECO:0000256" key="8">
    <source>
        <dbReference type="ARBA" id="ARBA00023136"/>
    </source>
</evidence>
<dbReference type="NCBIfam" id="TIGR00966">
    <property type="entry name" value="transloc_SecF"/>
    <property type="match status" value="1"/>
</dbReference>
<dbReference type="EMBL" id="FNWT01000002">
    <property type="protein sequence ID" value="SEH41229.1"/>
    <property type="molecule type" value="Genomic_DNA"/>
</dbReference>
<name>A0A1H9P0Q7_9ACTN</name>
<dbReference type="Proteomes" id="UP000199135">
    <property type="component" value="Unassembled WGS sequence"/>
</dbReference>
<evidence type="ECO:0000256" key="4">
    <source>
        <dbReference type="ARBA" id="ARBA00022692"/>
    </source>
</evidence>
<evidence type="ECO:0000256" key="1">
    <source>
        <dbReference type="ARBA" id="ARBA00004651"/>
    </source>
</evidence>
<evidence type="ECO:0000313" key="12">
    <source>
        <dbReference type="EMBL" id="SER41409.1"/>
    </source>
</evidence>
<keyword evidence="3 9" id="KW-1003">Cell membrane</keyword>
<evidence type="ECO:0000256" key="6">
    <source>
        <dbReference type="ARBA" id="ARBA00022989"/>
    </source>
</evidence>
<reference evidence="12" key="2">
    <citation type="submission" date="2016-10" db="EMBL/GenBank/DDBJ databases">
        <authorList>
            <person name="de Groot N.N."/>
        </authorList>
    </citation>
    <scope>NUCLEOTIDE SEQUENCE [LARGE SCALE GENOMIC DNA]</scope>
    <source>
        <strain evidence="12">KHGC19</strain>
    </source>
</reference>
<proteinExistence type="inferred from homology"/>
<feature type="transmembrane region" description="Helical" evidence="9">
    <location>
        <begin position="184"/>
        <end position="201"/>
    </location>
</feature>
<organism evidence="12 13">
    <name type="scientific">Parafannyhessea umbonata</name>
    <dbReference type="NCBI Taxonomy" id="604330"/>
    <lineage>
        <taxon>Bacteria</taxon>
        <taxon>Bacillati</taxon>
        <taxon>Actinomycetota</taxon>
        <taxon>Coriobacteriia</taxon>
        <taxon>Coriobacteriales</taxon>
        <taxon>Atopobiaceae</taxon>
        <taxon>Parafannyhessea</taxon>
    </lineage>
</organism>
<keyword evidence="14" id="KW-1185">Reference proteome</keyword>
<accession>A0A1H9P0Q7</accession>
<dbReference type="InterPro" id="IPR005665">
    <property type="entry name" value="SecF_bac"/>
</dbReference>
<evidence type="ECO:0000313" key="14">
    <source>
        <dbReference type="Proteomes" id="UP000199135"/>
    </source>
</evidence>
<dbReference type="GO" id="GO:0006605">
    <property type="term" value="P:protein targeting"/>
    <property type="evidence" value="ECO:0007669"/>
    <property type="project" value="UniProtKB-UniRule"/>
</dbReference>
<protein>
    <recommendedName>
        <fullName evidence="9">Protein-export membrane protein SecF</fullName>
    </recommendedName>
</protein>
<dbReference type="GO" id="GO:0043952">
    <property type="term" value="P:protein transport by the Sec complex"/>
    <property type="evidence" value="ECO:0007669"/>
    <property type="project" value="UniProtKB-UniRule"/>
</dbReference>
<comment type="caution">
    <text evidence="9">Lacks conserved residue(s) required for the propagation of feature annotation.</text>
</comment>
<dbReference type="Gene3D" id="1.20.1640.10">
    <property type="entry name" value="Multidrug efflux transporter AcrB transmembrane domain"/>
    <property type="match status" value="1"/>
</dbReference>
<gene>
    <name evidence="9" type="primary">secF</name>
    <name evidence="12" type="ORF">SAMN05216446_0717</name>
    <name evidence="11" type="ORF">SAMN05216447_1024</name>
</gene>
<dbReference type="Pfam" id="PF02355">
    <property type="entry name" value="SecD_SecF_C"/>
    <property type="match status" value="1"/>
</dbReference>
<dbReference type="SUPFAM" id="SSF82866">
    <property type="entry name" value="Multidrug efflux transporter AcrB transmembrane domain"/>
    <property type="match status" value="1"/>
</dbReference>
<comment type="subcellular location">
    <subcellularLocation>
        <location evidence="1 9">Cell membrane</location>
        <topology evidence="1 9">Multi-pass membrane protein</topology>
    </subcellularLocation>
</comment>
<dbReference type="InterPro" id="IPR022646">
    <property type="entry name" value="SecD/SecF_CS"/>
</dbReference>
<reference evidence="13 14" key="1">
    <citation type="submission" date="2016-10" db="EMBL/GenBank/DDBJ databases">
        <authorList>
            <person name="Varghese N."/>
            <person name="Submissions S."/>
        </authorList>
    </citation>
    <scope>NUCLEOTIDE SEQUENCE [LARGE SCALE GENOMIC DNA]</scope>
    <source>
        <strain evidence="13">KHGC19</strain>
        <strain evidence="11 14">WCP15</strain>
    </source>
</reference>
<comment type="subunit">
    <text evidence="9">Forms a complex with SecD. Part of the essential Sec protein translocation apparatus which comprises SecA, SecYEG and auxiliary proteins SecDF. Other proteins may also be involved.</text>
</comment>
<dbReference type="EMBL" id="FOGP01000002">
    <property type="protein sequence ID" value="SER41409.1"/>
    <property type="molecule type" value="Genomic_DNA"/>
</dbReference>
<dbReference type="RefSeq" id="WP_078686902.1">
    <property type="nucleotide sequence ID" value="NZ_FNWT01000002.1"/>
</dbReference>
<dbReference type="InterPro" id="IPR022645">
    <property type="entry name" value="SecD/SecF_bac"/>
</dbReference>
<evidence type="ECO:0000256" key="5">
    <source>
        <dbReference type="ARBA" id="ARBA00022927"/>
    </source>
</evidence>
<dbReference type="HAMAP" id="MF_01464_B">
    <property type="entry name" value="SecF_B"/>
    <property type="match status" value="1"/>
</dbReference>
<keyword evidence="6 9" id="KW-1133">Transmembrane helix</keyword>
<dbReference type="PANTHER" id="PTHR30081:SF8">
    <property type="entry name" value="PROTEIN TRANSLOCASE SUBUNIT SECF"/>
    <property type="match status" value="1"/>
</dbReference>